<evidence type="ECO:0000256" key="5">
    <source>
        <dbReference type="ARBA" id="ARBA00018266"/>
    </source>
</evidence>
<sequence>MKKFKEYFNYLKAIIKNSYSPYSHFKVATLLVTKNNKVYSGVNIENVSFSLTICAERVAIFKAISEGEKDFKILFIYTPTLNFTYPCGACLQVLKEFNKDLEIILINKKGKIKKERLKNLIKNFSPPSLKRKG</sequence>
<feature type="binding site" evidence="13">
    <location>
        <position position="54"/>
    </location>
    <ligand>
        <name>Zn(2+)</name>
        <dbReference type="ChEBI" id="CHEBI:29105"/>
        <note>catalytic</note>
    </ligand>
</feature>
<evidence type="ECO:0000256" key="11">
    <source>
        <dbReference type="ARBA" id="ARBA00049558"/>
    </source>
</evidence>
<dbReference type="InterPro" id="IPR016193">
    <property type="entry name" value="Cytidine_deaminase-like"/>
</dbReference>
<name>A0A7V3ZVS2_UNCW3</name>
<dbReference type="InterPro" id="IPR006262">
    <property type="entry name" value="Cyt_deam_tetra"/>
</dbReference>
<dbReference type="InterPro" id="IPR050202">
    <property type="entry name" value="Cyt/Deoxycyt_deaminase"/>
</dbReference>
<dbReference type="PROSITE" id="PS00903">
    <property type="entry name" value="CYT_DCMP_DEAMINASES_1"/>
    <property type="match status" value="1"/>
</dbReference>
<feature type="active site" description="Proton donor" evidence="12">
    <location>
        <position position="56"/>
    </location>
</feature>
<dbReference type="CDD" id="cd01283">
    <property type="entry name" value="cytidine_deaminase"/>
    <property type="match status" value="1"/>
</dbReference>
<dbReference type="GO" id="GO:0042802">
    <property type="term" value="F:identical protein binding"/>
    <property type="evidence" value="ECO:0007669"/>
    <property type="project" value="UniProtKB-ARBA"/>
</dbReference>
<accession>A0A7V3ZVS2</accession>
<dbReference type="GO" id="GO:0008270">
    <property type="term" value="F:zinc ion binding"/>
    <property type="evidence" value="ECO:0007669"/>
    <property type="project" value="UniProtKB-UniRule"/>
</dbReference>
<evidence type="ECO:0000256" key="7">
    <source>
        <dbReference type="ARBA" id="ARBA00022801"/>
    </source>
</evidence>
<dbReference type="GO" id="GO:0072527">
    <property type="term" value="P:pyrimidine-containing compound metabolic process"/>
    <property type="evidence" value="ECO:0007669"/>
    <property type="project" value="UniProtKB-ARBA"/>
</dbReference>
<comment type="function">
    <text evidence="2 14">This enzyme scavenges exogenous and endogenous cytidine and 2'-deoxycytidine for UMP synthesis.</text>
</comment>
<evidence type="ECO:0000256" key="1">
    <source>
        <dbReference type="ARBA" id="ARBA00001947"/>
    </source>
</evidence>
<comment type="caution">
    <text evidence="16">The sequence shown here is derived from an EMBL/GenBank/DDBJ whole genome shotgun (WGS) entry which is preliminary data.</text>
</comment>
<dbReference type="PANTHER" id="PTHR11644">
    <property type="entry name" value="CYTIDINE DEAMINASE"/>
    <property type="match status" value="1"/>
</dbReference>
<feature type="domain" description="CMP/dCMP-type deaminase" evidence="15">
    <location>
        <begin position="2"/>
        <end position="123"/>
    </location>
</feature>
<keyword evidence="7 14" id="KW-0378">Hydrolase</keyword>
<dbReference type="InterPro" id="IPR016192">
    <property type="entry name" value="APOBEC/CMP_deaminase_Zn-bd"/>
</dbReference>
<feature type="binding site" evidence="13">
    <location>
        <position position="90"/>
    </location>
    <ligand>
        <name>Zn(2+)</name>
        <dbReference type="ChEBI" id="CHEBI:29105"/>
        <note>catalytic</note>
    </ligand>
</feature>
<dbReference type="GO" id="GO:0055086">
    <property type="term" value="P:nucleobase-containing small molecule metabolic process"/>
    <property type="evidence" value="ECO:0007669"/>
    <property type="project" value="UniProtKB-ARBA"/>
</dbReference>
<dbReference type="GO" id="GO:0004126">
    <property type="term" value="F:cytidine deaminase activity"/>
    <property type="evidence" value="ECO:0007669"/>
    <property type="project" value="UniProtKB-UniRule"/>
</dbReference>
<dbReference type="EMBL" id="DTDR01000117">
    <property type="protein sequence ID" value="HGK63830.1"/>
    <property type="molecule type" value="Genomic_DNA"/>
</dbReference>
<gene>
    <name evidence="16" type="primary">cdd</name>
    <name evidence="16" type="ORF">ENU74_04485</name>
</gene>
<protein>
    <recommendedName>
        <fullName evidence="5 14">Cytidine deaminase</fullName>
        <ecNumber evidence="4 14">3.5.4.5</ecNumber>
    </recommendedName>
    <alternativeName>
        <fullName evidence="9 14">Cytidine aminohydrolase</fullName>
    </alternativeName>
</protein>
<reference evidence="16" key="1">
    <citation type="journal article" date="2020" name="mSystems">
        <title>Genome- and Community-Level Interaction Insights into Carbon Utilization and Element Cycling Functions of Hydrothermarchaeota in Hydrothermal Sediment.</title>
        <authorList>
            <person name="Zhou Z."/>
            <person name="Liu Y."/>
            <person name="Xu W."/>
            <person name="Pan J."/>
            <person name="Luo Z.H."/>
            <person name="Li M."/>
        </authorList>
    </citation>
    <scope>NUCLEOTIDE SEQUENCE [LARGE SCALE GENOMIC DNA]</scope>
    <source>
        <strain evidence="16">SpSt-697</strain>
    </source>
</reference>
<evidence type="ECO:0000256" key="3">
    <source>
        <dbReference type="ARBA" id="ARBA00006576"/>
    </source>
</evidence>
<comment type="catalytic activity">
    <reaction evidence="11 14">
        <text>cytidine + H2O + H(+) = uridine + NH4(+)</text>
        <dbReference type="Rhea" id="RHEA:16069"/>
        <dbReference type="ChEBI" id="CHEBI:15377"/>
        <dbReference type="ChEBI" id="CHEBI:15378"/>
        <dbReference type="ChEBI" id="CHEBI:16704"/>
        <dbReference type="ChEBI" id="CHEBI:17562"/>
        <dbReference type="ChEBI" id="CHEBI:28938"/>
        <dbReference type="EC" id="3.5.4.5"/>
    </reaction>
</comment>
<feature type="binding site" evidence="13">
    <location>
        <position position="87"/>
    </location>
    <ligand>
        <name>Zn(2+)</name>
        <dbReference type="ChEBI" id="CHEBI:29105"/>
        <note>catalytic</note>
    </ligand>
</feature>
<dbReference type="NCBIfam" id="NF004064">
    <property type="entry name" value="PRK05578.1"/>
    <property type="match status" value="1"/>
</dbReference>
<comment type="cofactor">
    <cofactor evidence="1 13 14">
        <name>Zn(2+)</name>
        <dbReference type="ChEBI" id="CHEBI:29105"/>
    </cofactor>
</comment>
<evidence type="ECO:0000259" key="15">
    <source>
        <dbReference type="PROSITE" id="PS51747"/>
    </source>
</evidence>
<dbReference type="EC" id="3.5.4.5" evidence="4 14"/>
<dbReference type="Gene3D" id="3.40.140.10">
    <property type="entry name" value="Cytidine Deaminase, domain 2"/>
    <property type="match status" value="1"/>
</dbReference>
<dbReference type="Pfam" id="PF00383">
    <property type="entry name" value="dCMP_cyt_deam_1"/>
    <property type="match status" value="1"/>
</dbReference>
<keyword evidence="6 13" id="KW-0479">Metal-binding</keyword>
<dbReference type="PROSITE" id="PS51747">
    <property type="entry name" value="CYT_DCMP_DEAMINASES_2"/>
    <property type="match status" value="1"/>
</dbReference>
<dbReference type="NCBIfam" id="TIGR01354">
    <property type="entry name" value="cyt_deam_tetra"/>
    <property type="match status" value="1"/>
</dbReference>
<dbReference type="GO" id="GO:0005829">
    <property type="term" value="C:cytosol"/>
    <property type="evidence" value="ECO:0007669"/>
    <property type="project" value="TreeGrafter"/>
</dbReference>
<dbReference type="SUPFAM" id="SSF53927">
    <property type="entry name" value="Cytidine deaminase-like"/>
    <property type="match status" value="1"/>
</dbReference>
<dbReference type="PANTHER" id="PTHR11644:SF2">
    <property type="entry name" value="CYTIDINE DEAMINASE"/>
    <property type="match status" value="1"/>
</dbReference>
<proteinExistence type="inferred from homology"/>
<evidence type="ECO:0000256" key="12">
    <source>
        <dbReference type="PIRSR" id="PIRSR606262-1"/>
    </source>
</evidence>
<evidence type="ECO:0000256" key="9">
    <source>
        <dbReference type="ARBA" id="ARBA00032005"/>
    </source>
</evidence>
<keyword evidence="8 13" id="KW-0862">Zinc</keyword>
<comment type="similarity">
    <text evidence="3 14">Belongs to the cytidine and deoxycytidylate deaminase family.</text>
</comment>
<evidence type="ECO:0000256" key="6">
    <source>
        <dbReference type="ARBA" id="ARBA00022723"/>
    </source>
</evidence>
<evidence type="ECO:0000256" key="13">
    <source>
        <dbReference type="PIRSR" id="PIRSR606262-3"/>
    </source>
</evidence>
<dbReference type="AlphaFoldDB" id="A0A7V3ZVS2"/>
<dbReference type="InterPro" id="IPR002125">
    <property type="entry name" value="CMP_dCMP_dom"/>
</dbReference>
<evidence type="ECO:0000313" key="16">
    <source>
        <dbReference type="EMBL" id="HGK63830.1"/>
    </source>
</evidence>
<dbReference type="FunFam" id="3.40.140.10:FF:000008">
    <property type="entry name" value="Cytidine deaminase"/>
    <property type="match status" value="1"/>
</dbReference>
<evidence type="ECO:0000256" key="14">
    <source>
        <dbReference type="RuleBase" id="RU364006"/>
    </source>
</evidence>
<evidence type="ECO:0000256" key="4">
    <source>
        <dbReference type="ARBA" id="ARBA00012783"/>
    </source>
</evidence>
<evidence type="ECO:0000256" key="2">
    <source>
        <dbReference type="ARBA" id="ARBA00003949"/>
    </source>
</evidence>
<comment type="catalytic activity">
    <reaction evidence="10 14">
        <text>2'-deoxycytidine + H2O + H(+) = 2'-deoxyuridine + NH4(+)</text>
        <dbReference type="Rhea" id="RHEA:13433"/>
        <dbReference type="ChEBI" id="CHEBI:15377"/>
        <dbReference type="ChEBI" id="CHEBI:15378"/>
        <dbReference type="ChEBI" id="CHEBI:15698"/>
        <dbReference type="ChEBI" id="CHEBI:16450"/>
        <dbReference type="ChEBI" id="CHEBI:28938"/>
        <dbReference type="EC" id="3.5.4.5"/>
    </reaction>
</comment>
<evidence type="ECO:0000256" key="8">
    <source>
        <dbReference type="ARBA" id="ARBA00022833"/>
    </source>
</evidence>
<organism evidence="16">
    <name type="scientific">candidate division WOR-3 bacterium</name>
    <dbReference type="NCBI Taxonomy" id="2052148"/>
    <lineage>
        <taxon>Bacteria</taxon>
        <taxon>Bacteria division WOR-3</taxon>
    </lineage>
</organism>
<evidence type="ECO:0000256" key="10">
    <source>
        <dbReference type="ARBA" id="ARBA00049252"/>
    </source>
</evidence>